<evidence type="ECO:0000256" key="5">
    <source>
        <dbReference type="ARBA" id="ARBA00022622"/>
    </source>
</evidence>
<evidence type="ECO:0000256" key="9">
    <source>
        <dbReference type="SAM" id="MobiDB-lite"/>
    </source>
</evidence>
<evidence type="ECO:0000256" key="4">
    <source>
        <dbReference type="ARBA" id="ARBA00022525"/>
    </source>
</evidence>
<keyword evidence="5" id="KW-0472">Membrane</keyword>
<feature type="domain" description="CFEM" evidence="11">
    <location>
        <begin position="619"/>
        <end position="681"/>
    </location>
</feature>
<keyword evidence="5" id="KW-0336">GPI-anchor</keyword>
<feature type="chain" id="PRO_5025637075" description="CFEM domain-containing protein" evidence="10">
    <location>
        <begin position="21"/>
        <end position="815"/>
    </location>
</feature>
<evidence type="ECO:0000259" key="11">
    <source>
        <dbReference type="Pfam" id="PF05730"/>
    </source>
</evidence>
<proteinExistence type="inferred from homology"/>
<organism evidence="12 13">
    <name type="scientific">Aplosporella prunicola CBS 121167</name>
    <dbReference type="NCBI Taxonomy" id="1176127"/>
    <lineage>
        <taxon>Eukaryota</taxon>
        <taxon>Fungi</taxon>
        <taxon>Dikarya</taxon>
        <taxon>Ascomycota</taxon>
        <taxon>Pezizomycotina</taxon>
        <taxon>Dothideomycetes</taxon>
        <taxon>Dothideomycetes incertae sedis</taxon>
        <taxon>Botryosphaeriales</taxon>
        <taxon>Aplosporellaceae</taxon>
        <taxon>Aplosporella</taxon>
    </lineage>
</organism>
<dbReference type="OrthoDB" id="5431405at2759"/>
<dbReference type="InterPro" id="IPR008427">
    <property type="entry name" value="Extracellular_membr_CFEM_dom"/>
</dbReference>
<evidence type="ECO:0000313" key="12">
    <source>
        <dbReference type="EMBL" id="KAF2144996.1"/>
    </source>
</evidence>
<dbReference type="GO" id="GO:0098552">
    <property type="term" value="C:side of membrane"/>
    <property type="evidence" value="ECO:0007669"/>
    <property type="project" value="UniProtKB-KW"/>
</dbReference>
<dbReference type="RefSeq" id="XP_033400708.1">
    <property type="nucleotide sequence ID" value="XM_033541825.1"/>
</dbReference>
<evidence type="ECO:0000256" key="8">
    <source>
        <dbReference type="ARBA" id="ARBA00023288"/>
    </source>
</evidence>
<evidence type="ECO:0000256" key="6">
    <source>
        <dbReference type="ARBA" id="ARBA00022729"/>
    </source>
</evidence>
<keyword evidence="7" id="KW-1015">Disulfide bond</keyword>
<dbReference type="Proteomes" id="UP000799438">
    <property type="component" value="Unassembled WGS sequence"/>
</dbReference>
<keyword evidence="13" id="KW-1185">Reference proteome</keyword>
<feature type="compositionally biased region" description="Polar residues" evidence="9">
    <location>
        <begin position="718"/>
        <end position="727"/>
    </location>
</feature>
<protein>
    <recommendedName>
        <fullName evidence="11">CFEM domain-containing protein</fullName>
    </recommendedName>
</protein>
<comment type="similarity">
    <text evidence="3">Belongs to the RBT5 family.</text>
</comment>
<keyword evidence="8" id="KW-0449">Lipoprotein</keyword>
<reference evidence="12" key="1">
    <citation type="journal article" date="2020" name="Stud. Mycol.">
        <title>101 Dothideomycetes genomes: a test case for predicting lifestyles and emergence of pathogens.</title>
        <authorList>
            <person name="Haridas S."/>
            <person name="Albert R."/>
            <person name="Binder M."/>
            <person name="Bloem J."/>
            <person name="Labutti K."/>
            <person name="Salamov A."/>
            <person name="Andreopoulos B."/>
            <person name="Baker S."/>
            <person name="Barry K."/>
            <person name="Bills G."/>
            <person name="Bluhm B."/>
            <person name="Cannon C."/>
            <person name="Castanera R."/>
            <person name="Culley D."/>
            <person name="Daum C."/>
            <person name="Ezra D."/>
            <person name="Gonzalez J."/>
            <person name="Henrissat B."/>
            <person name="Kuo A."/>
            <person name="Liang C."/>
            <person name="Lipzen A."/>
            <person name="Lutzoni F."/>
            <person name="Magnuson J."/>
            <person name="Mondo S."/>
            <person name="Nolan M."/>
            <person name="Ohm R."/>
            <person name="Pangilinan J."/>
            <person name="Park H.-J."/>
            <person name="Ramirez L."/>
            <person name="Alfaro M."/>
            <person name="Sun H."/>
            <person name="Tritt A."/>
            <person name="Yoshinaga Y."/>
            <person name="Zwiers L.-H."/>
            <person name="Turgeon B."/>
            <person name="Goodwin S."/>
            <person name="Spatafora J."/>
            <person name="Crous P."/>
            <person name="Grigoriev I."/>
        </authorList>
    </citation>
    <scope>NUCLEOTIDE SEQUENCE</scope>
    <source>
        <strain evidence="12">CBS 121167</strain>
    </source>
</reference>
<keyword evidence="5" id="KW-0325">Glycoprotein</keyword>
<feature type="region of interest" description="Disordered" evidence="9">
    <location>
        <begin position="706"/>
        <end position="732"/>
    </location>
</feature>
<sequence>MKVTSVSLLVTGLAAQQASATWGSLGDLWGSDYGYLCPTNADNECSDHQKSGWDWSGIADGASIGSSYSGFNLPGFTCSSSFGKRDVLHKRHSKCALSKITKALESAPKIECTGAQKQKGFSVDNFHVSTSHDTDVEFLYGMADGSQCKHVSRCNSGGSTIKNSQCGGATSVSFRLPEHSSQDETDFGIHSVGWECGSNGGSGIIVGGGSAGFGIGGSAGGASGSGSAGFGAGFGIGGSAGGASGSGSAGGASGSGEAGFGIGFGAGGSAGAGSQSAGGEFGIGFGAGASGSHTASGEAGFGIGFGAGGSAGAGSHTAGGEFGIGFGAGGSGIHTPGGQAGISIGFGAGGAGGAGSHTAGGEFGIGFGAGGSGIHTPGGEAGLSIGFSAGGAGSHTAGGEFGIGFGAGGAGGAGVQTPDAGFGGGLTVSLGFPAATPAFPTGPAQLTTSTIYSTSLSTSMSGSSEVVVTKTIAVGTTICPVTATQTGPAVTGTPGAPGAPGVPGFPNFPGQGEVTSYSTSTIYSTSLSTSLSGSSEVVVTQTIAVGTTICPVTATQTGGAGPIPSGLFPSGAIPTPSGSFPFLTPSGSFPGGFQPSGTLPAVSSVLGASSTTKASPTADCPGVLPKCLNTWKHKSSCKSNTDYECYCKDVEYTKNVMDCVSAWGIHNDEISQGLSYLVGICAAHIPENPGLITNCPSGITLGGGAPATSAPAVGEAPTPSSDVSGLTSAPAGSAPAGSAPAAGVSTVYATQLYTVTSCGPEVTNCPASSTAIKTSLVAISTTSFAATETAPVPAGSAPVDSIPAGSAPHCHFLRP</sequence>
<dbReference type="GeneID" id="54299322"/>
<dbReference type="AlphaFoldDB" id="A0A6A6BLT2"/>
<dbReference type="Pfam" id="PF05730">
    <property type="entry name" value="CFEM"/>
    <property type="match status" value="1"/>
</dbReference>
<keyword evidence="4" id="KW-0964">Secreted</keyword>
<evidence type="ECO:0000256" key="3">
    <source>
        <dbReference type="ARBA" id="ARBA00010031"/>
    </source>
</evidence>
<name>A0A6A6BLT2_9PEZI</name>
<evidence type="ECO:0000256" key="10">
    <source>
        <dbReference type="SAM" id="SignalP"/>
    </source>
</evidence>
<dbReference type="EMBL" id="ML995478">
    <property type="protein sequence ID" value="KAF2144996.1"/>
    <property type="molecule type" value="Genomic_DNA"/>
</dbReference>
<comment type="subcellular location">
    <subcellularLocation>
        <location evidence="1">Membrane</location>
        <topology evidence="1">Lipid-anchor</topology>
        <topology evidence="1">GPI-anchor</topology>
    </subcellularLocation>
    <subcellularLocation>
        <location evidence="2">Secreted</location>
    </subcellularLocation>
</comment>
<evidence type="ECO:0000313" key="13">
    <source>
        <dbReference type="Proteomes" id="UP000799438"/>
    </source>
</evidence>
<evidence type="ECO:0000256" key="7">
    <source>
        <dbReference type="ARBA" id="ARBA00023157"/>
    </source>
</evidence>
<evidence type="ECO:0000256" key="1">
    <source>
        <dbReference type="ARBA" id="ARBA00004589"/>
    </source>
</evidence>
<keyword evidence="6 10" id="KW-0732">Signal</keyword>
<evidence type="ECO:0000256" key="2">
    <source>
        <dbReference type="ARBA" id="ARBA00004613"/>
    </source>
</evidence>
<accession>A0A6A6BLT2</accession>
<feature type="signal peptide" evidence="10">
    <location>
        <begin position="1"/>
        <end position="20"/>
    </location>
</feature>
<dbReference type="GO" id="GO:0005576">
    <property type="term" value="C:extracellular region"/>
    <property type="evidence" value="ECO:0007669"/>
    <property type="project" value="UniProtKB-SubCell"/>
</dbReference>
<gene>
    <name evidence="12" type="ORF">K452DRAFT_295557</name>
</gene>